<organism evidence="2 3">
    <name type="scientific">Kutzneria buriramensis</name>
    <dbReference type="NCBI Taxonomy" id="1045776"/>
    <lineage>
        <taxon>Bacteria</taxon>
        <taxon>Bacillati</taxon>
        <taxon>Actinomycetota</taxon>
        <taxon>Actinomycetes</taxon>
        <taxon>Pseudonocardiales</taxon>
        <taxon>Pseudonocardiaceae</taxon>
        <taxon>Kutzneria</taxon>
    </lineage>
</organism>
<reference evidence="2 3" key="1">
    <citation type="submission" date="2018-08" db="EMBL/GenBank/DDBJ databases">
        <title>Genomic Encyclopedia of Archaeal and Bacterial Type Strains, Phase II (KMG-II): from individual species to whole genera.</title>
        <authorList>
            <person name="Goeker M."/>
        </authorList>
    </citation>
    <scope>NUCLEOTIDE SEQUENCE [LARGE SCALE GENOMIC DNA]</scope>
    <source>
        <strain evidence="2 3">DSM 45791</strain>
    </source>
</reference>
<gene>
    <name evidence="2" type="ORF">BCF44_10654</name>
</gene>
<dbReference type="Proteomes" id="UP000256269">
    <property type="component" value="Unassembled WGS sequence"/>
</dbReference>
<evidence type="ECO:0000313" key="2">
    <source>
        <dbReference type="EMBL" id="REH46890.1"/>
    </source>
</evidence>
<keyword evidence="3" id="KW-1185">Reference proteome</keyword>
<proteinExistence type="predicted"/>
<feature type="region of interest" description="Disordered" evidence="1">
    <location>
        <begin position="1"/>
        <end position="42"/>
    </location>
</feature>
<evidence type="ECO:0000313" key="3">
    <source>
        <dbReference type="Proteomes" id="UP000256269"/>
    </source>
</evidence>
<sequence length="404" mass="43062">MGRTTATPPTADVQRHPVPERAADRAKLGRGKPAVHDHQVPSIPGGLVLQHAAELSPRDVADRAGQAAVLDHIPHGQVLDHERLVLTHESSAQFVQMVPTPSCDLRVHTGHPEAGLVSIVGTWGLTGQGTLCGCQTLPVPPLVSGIGDLFPRGQGQQVVQADVDAHRGAGSGQWPDVGVLTERRHEPAPCAVSGHCHRARRHPLRKRSGPHNGQGLAHLGQGQLAIVEPERGSGVLRRGAGLLLGLESRILPTLGEEVCEGGLQVARSLLERNRGDITQMGQPLGFLPRGQQRRGGVVRDPFLPQRLRLGASSQGEVVDRAHASERAGQLGRLRVSWMEAVLERPLHVRGHGKQPTASADEPPRAVCGMWTVIRAGDGPLLPVWLRSGQFRLQADADGLQGGSL</sequence>
<name>A0A3E0HKM1_9PSEU</name>
<protein>
    <submittedName>
        <fullName evidence="2">Uncharacterized protein</fullName>
    </submittedName>
</protein>
<accession>A0A3E0HKM1</accession>
<dbReference type="EMBL" id="QUNO01000006">
    <property type="protein sequence ID" value="REH46890.1"/>
    <property type="molecule type" value="Genomic_DNA"/>
</dbReference>
<feature type="compositionally biased region" description="Basic and acidic residues" evidence="1">
    <location>
        <begin position="13"/>
        <end position="27"/>
    </location>
</feature>
<evidence type="ECO:0000256" key="1">
    <source>
        <dbReference type="SAM" id="MobiDB-lite"/>
    </source>
</evidence>
<dbReference type="AlphaFoldDB" id="A0A3E0HKM1"/>
<comment type="caution">
    <text evidence="2">The sequence shown here is derived from an EMBL/GenBank/DDBJ whole genome shotgun (WGS) entry which is preliminary data.</text>
</comment>